<keyword evidence="3" id="KW-1185">Reference proteome</keyword>
<sequence>MVVISKTFSIPQFYDSHAIAPLKDLVFLDIETTGLTPATSSIYLIGAVYHQQMEWHIRQWFSDSLNSEQEILEDFFSFIKNYQVVVSFNGETFDLPFLKKCAAAYGLNTDVLDNIRSFDLYRHLRPVKTLLQLENLKLATLESYLNISRLDQATGKEMIAVYHDYLETGDKRLYQVLLLHNEDDLKALPQIMPLLSYLDIFRSEWTLAGYSLSTASSSLTIVVDCSVKVPVAVTRELPLCRLSIRANQIIIEIRAFVGELKYFFDNYKDYYYLPDEDRAVHKKVGQYVDPEHRVQASASTCYTKKSSTFLPLSHEDMFDLYKEEYSSKQLFTEYIADPDFILAYAHNVLEDALRCAVPVPSEEAQEAPPELFS</sequence>
<dbReference type="Proteomes" id="UP001198200">
    <property type="component" value="Unassembled WGS sequence"/>
</dbReference>
<dbReference type="RefSeq" id="WP_308730973.1">
    <property type="nucleotide sequence ID" value="NZ_JAJEQN010000003.1"/>
</dbReference>
<feature type="domain" description="YprB ribonuclease H-like" evidence="1">
    <location>
        <begin position="26"/>
        <end position="194"/>
    </location>
</feature>
<comment type="caution">
    <text evidence="2">The sequence shown here is derived from an EMBL/GenBank/DDBJ whole genome shotgun (WGS) entry which is preliminary data.</text>
</comment>
<evidence type="ECO:0000313" key="2">
    <source>
        <dbReference type="EMBL" id="MCC2220335.1"/>
    </source>
</evidence>
<accession>A0AAE3E234</accession>
<name>A0AAE3E234_9FIRM</name>
<organism evidence="2 3">
    <name type="scientific">Anthropogastromicrobium aceti</name>
    <dbReference type="NCBI Taxonomy" id="2981768"/>
    <lineage>
        <taxon>Bacteria</taxon>
        <taxon>Bacillati</taxon>
        <taxon>Bacillota</taxon>
        <taxon>Clostridia</taxon>
        <taxon>Lachnospirales</taxon>
        <taxon>Lachnospiraceae</taxon>
        <taxon>Anthropogastromicrobium</taxon>
    </lineage>
</organism>
<dbReference type="SUPFAM" id="SSF53098">
    <property type="entry name" value="Ribonuclease H-like"/>
    <property type="match status" value="1"/>
</dbReference>
<dbReference type="InterPro" id="IPR038720">
    <property type="entry name" value="YprB_RNase_H-like_dom"/>
</dbReference>
<dbReference type="AlphaFoldDB" id="A0AAE3E234"/>
<dbReference type="Gene3D" id="3.30.420.10">
    <property type="entry name" value="Ribonuclease H-like superfamily/Ribonuclease H"/>
    <property type="match status" value="1"/>
</dbReference>
<dbReference type="GO" id="GO:0003676">
    <property type="term" value="F:nucleic acid binding"/>
    <property type="evidence" value="ECO:0007669"/>
    <property type="project" value="InterPro"/>
</dbReference>
<dbReference type="InterPro" id="IPR012337">
    <property type="entry name" value="RNaseH-like_sf"/>
</dbReference>
<dbReference type="EMBL" id="JAJEQN010000003">
    <property type="protein sequence ID" value="MCC2220335.1"/>
    <property type="molecule type" value="Genomic_DNA"/>
</dbReference>
<dbReference type="Pfam" id="PF13482">
    <property type="entry name" value="RNase_H_2"/>
    <property type="match status" value="1"/>
</dbReference>
<proteinExistence type="predicted"/>
<evidence type="ECO:0000259" key="1">
    <source>
        <dbReference type="Pfam" id="PF13482"/>
    </source>
</evidence>
<reference evidence="2 3" key="1">
    <citation type="submission" date="2021-10" db="EMBL/GenBank/DDBJ databases">
        <title>Anaerobic single-cell dispensing facilitates the cultivation of human gut bacteria.</title>
        <authorList>
            <person name="Afrizal A."/>
        </authorList>
    </citation>
    <scope>NUCLEOTIDE SEQUENCE [LARGE SCALE GENOMIC DNA]</scope>
    <source>
        <strain evidence="2 3">CLA-AA-H224</strain>
    </source>
</reference>
<protein>
    <submittedName>
        <fullName evidence="2">Ribonuclease H-like domain-containing protein</fullName>
    </submittedName>
</protein>
<dbReference type="InterPro" id="IPR036397">
    <property type="entry name" value="RNaseH_sf"/>
</dbReference>
<dbReference type="PANTHER" id="PTHR38462:SF1">
    <property type="entry name" value="YPRB RIBONUCLEASE H-LIKE DOMAIN-CONTAINING PROTEIN"/>
    <property type="match status" value="1"/>
</dbReference>
<dbReference type="PANTHER" id="PTHR38462">
    <property type="entry name" value="EXONUCLEASE-LIKE PROTEIN"/>
    <property type="match status" value="1"/>
</dbReference>
<gene>
    <name evidence="2" type="ORF">LKD48_01560</name>
</gene>
<evidence type="ECO:0000313" key="3">
    <source>
        <dbReference type="Proteomes" id="UP001198200"/>
    </source>
</evidence>